<gene>
    <name evidence="4" type="ORF">RM520_09900</name>
</gene>
<dbReference type="RefSeq" id="WP_311387912.1">
    <property type="nucleotide sequence ID" value="NZ_JAVRHU010000002.1"/>
</dbReference>
<dbReference type="InterPro" id="IPR051466">
    <property type="entry name" value="D-amino_acid_metab_enzyme"/>
</dbReference>
<protein>
    <submittedName>
        <fullName evidence="4">D-TA family PLP-dependent enzyme</fullName>
    </submittedName>
</protein>
<evidence type="ECO:0000313" key="5">
    <source>
        <dbReference type="Proteomes" id="UP001250662"/>
    </source>
</evidence>
<evidence type="ECO:0000313" key="4">
    <source>
        <dbReference type="EMBL" id="MDT0621942.1"/>
    </source>
</evidence>
<dbReference type="PANTHER" id="PTHR28004:SF2">
    <property type="entry name" value="D-SERINE DEHYDRATASE"/>
    <property type="match status" value="1"/>
</dbReference>
<dbReference type="SUPFAM" id="SSF51419">
    <property type="entry name" value="PLP-binding barrel"/>
    <property type="match status" value="1"/>
</dbReference>
<keyword evidence="5" id="KW-1185">Reference proteome</keyword>
<dbReference type="Gene3D" id="3.20.20.10">
    <property type="entry name" value="Alanine racemase"/>
    <property type="match status" value="1"/>
</dbReference>
<name>A0ABU3BIF0_9FLAO</name>
<evidence type="ECO:0000259" key="3">
    <source>
        <dbReference type="SMART" id="SM01119"/>
    </source>
</evidence>
<dbReference type="SMART" id="SM01119">
    <property type="entry name" value="D-ser_dehydrat"/>
    <property type="match status" value="1"/>
</dbReference>
<evidence type="ECO:0000256" key="1">
    <source>
        <dbReference type="ARBA" id="ARBA00005323"/>
    </source>
</evidence>
<keyword evidence="2" id="KW-0456">Lyase</keyword>
<evidence type="ECO:0000256" key="2">
    <source>
        <dbReference type="ARBA" id="ARBA00023239"/>
    </source>
</evidence>
<dbReference type="InterPro" id="IPR026956">
    <property type="entry name" value="D-ser_dehydrat-like_dom"/>
</dbReference>
<accession>A0ABU3BIF0</accession>
<sequence>MEKATWYHVTDSDTIVSPSLLVYPNRIEQNIMIMLEIAGGAAFLRPHIKTHKMAKIITMQLKHGIDKFKCATIAEAELLAQSGAKDVLLAIQLTGPNQLRFFDLIAAYPQTHFSTIIDNSKIANEMASKAKKRKESVYLWLDLNNGMHRTGILPNSKALELYKEMAENPYIEAEGLHVYDGHIRNSDITTRINVCNNAFETVTNLKKQIEVAGLVVKNIVAGGTPSFPVHAKRDGIQVSPGTSLLWDFRYGSLFPDLKFLHAAVIMTRVISKPKNGHLCLDLGHKSVAPEMPLPRVQFIEDTDFEQIGQSEEHLVVTTKHSDNYEVGDVLYAIPYHICPTVAKYHEVTAIKGGETSEVWQVEARNNKITI</sequence>
<feature type="domain" description="D-serine dehydratase-like" evidence="3">
    <location>
        <begin position="262"/>
        <end position="351"/>
    </location>
</feature>
<dbReference type="InterPro" id="IPR042208">
    <property type="entry name" value="D-ser_dehydrat-like_sf"/>
</dbReference>
<dbReference type="InterPro" id="IPR029066">
    <property type="entry name" value="PLP-binding_barrel"/>
</dbReference>
<comment type="similarity">
    <text evidence="1">Belongs to the DSD1 family.</text>
</comment>
<proteinExistence type="inferred from homology"/>
<dbReference type="InterPro" id="IPR001608">
    <property type="entry name" value="Ala_racemase_N"/>
</dbReference>
<comment type="caution">
    <text evidence="4">The sequence shown here is derived from an EMBL/GenBank/DDBJ whole genome shotgun (WGS) entry which is preliminary data.</text>
</comment>
<dbReference type="PANTHER" id="PTHR28004">
    <property type="entry name" value="ZGC:162816-RELATED"/>
    <property type="match status" value="1"/>
</dbReference>
<dbReference type="Pfam" id="PF01168">
    <property type="entry name" value="Ala_racemase_N"/>
    <property type="match status" value="1"/>
</dbReference>
<dbReference type="Pfam" id="PF14031">
    <property type="entry name" value="D-ser_dehydrat"/>
    <property type="match status" value="1"/>
</dbReference>
<reference evidence="4 5" key="1">
    <citation type="submission" date="2023-09" db="EMBL/GenBank/DDBJ databases">
        <authorList>
            <person name="Rey-Velasco X."/>
        </authorList>
    </citation>
    <scope>NUCLEOTIDE SEQUENCE [LARGE SCALE GENOMIC DNA]</scope>
    <source>
        <strain evidence="4 5">P007</strain>
    </source>
</reference>
<organism evidence="4 5">
    <name type="scientific">Croceitalea vernalis</name>
    <dbReference type="NCBI Taxonomy" id="3075599"/>
    <lineage>
        <taxon>Bacteria</taxon>
        <taxon>Pseudomonadati</taxon>
        <taxon>Bacteroidota</taxon>
        <taxon>Flavobacteriia</taxon>
        <taxon>Flavobacteriales</taxon>
        <taxon>Flavobacteriaceae</taxon>
        <taxon>Croceitalea</taxon>
    </lineage>
</organism>
<dbReference type="Gene3D" id="2.40.37.20">
    <property type="entry name" value="D-serine dehydratase-like domain"/>
    <property type="match status" value="1"/>
</dbReference>
<dbReference type="Proteomes" id="UP001250662">
    <property type="component" value="Unassembled WGS sequence"/>
</dbReference>
<dbReference type="EMBL" id="JAVRHU010000002">
    <property type="protein sequence ID" value="MDT0621942.1"/>
    <property type="molecule type" value="Genomic_DNA"/>
</dbReference>
<dbReference type="CDD" id="cd06821">
    <property type="entry name" value="PLPDE_III_D-TA"/>
    <property type="match status" value="1"/>
</dbReference>